<evidence type="ECO:0000313" key="2">
    <source>
        <dbReference type="Proteomes" id="UP000179157"/>
    </source>
</evidence>
<dbReference type="PANTHER" id="PTHR31793:SF40">
    <property type="entry name" value="ACYL-COA THIOESTER HYDROLASE, YBGC_YBAW FAMILY"/>
    <property type="match status" value="1"/>
</dbReference>
<proteinExistence type="predicted"/>
<protein>
    <submittedName>
        <fullName evidence="1">Thioesterase</fullName>
    </submittedName>
</protein>
<dbReference type="Proteomes" id="UP000179157">
    <property type="component" value="Unassembled WGS sequence"/>
</dbReference>
<dbReference type="CDD" id="cd00586">
    <property type="entry name" value="4HBT"/>
    <property type="match status" value="1"/>
</dbReference>
<accession>A0A1F5V0L8</accession>
<dbReference type="EMBL" id="MFGX01000024">
    <property type="protein sequence ID" value="OGF56868.1"/>
    <property type="molecule type" value="Genomic_DNA"/>
</dbReference>
<dbReference type="SUPFAM" id="SSF54637">
    <property type="entry name" value="Thioesterase/thiol ester dehydrase-isomerase"/>
    <property type="match status" value="1"/>
</dbReference>
<sequence>MREQIEGFPVVMELPVVWGEMDSFGHVNNIVYFRYFESARITYFERIGYLETIKTTGVGPILASTCCNFKKALTFPDKIYVGAKISEMSEDRFRMQYRIVSEKLGKIAAEGDGWIVSFNYREGRKAPVPPEIRARIEALEERSFT</sequence>
<comment type="caution">
    <text evidence="1">The sequence shown here is derived from an EMBL/GenBank/DDBJ whole genome shotgun (WGS) entry which is preliminary data.</text>
</comment>
<dbReference type="AlphaFoldDB" id="A0A1F5V0L8"/>
<gene>
    <name evidence="1" type="ORF">A2Z21_08820</name>
</gene>
<name>A0A1F5V0L8_FRAXR</name>
<dbReference type="Pfam" id="PF13279">
    <property type="entry name" value="4HBT_2"/>
    <property type="match status" value="1"/>
</dbReference>
<evidence type="ECO:0000313" key="1">
    <source>
        <dbReference type="EMBL" id="OGF56868.1"/>
    </source>
</evidence>
<dbReference type="InterPro" id="IPR029069">
    <property type="entry name" value="HotDog_dom_sf"/>
</dbReference>
<dbReference type="GO" id="GO:0047617">
    <property type="term" value="F:fatty acyl-CoA hydrolase activity"/>
    <property type="evidence" value="ECO:0007669"/>
    <property type="project" value="TreeGrafter"/>
</dbReference>
<dbReference type="Gene3D" id="3.10.129.10">
    <property type="entry name" value="Hotdog Thioesterase"/>
    <property type="match status" value="1"/>
</dbReference>
<organism evidence="1 2">
    <name type="scientific">Fraserbacteria sp. (strain RBG_16_55_9)</name>
    <dbReference type="NCBI Taxonomy" id="1817864"/>
    <lineage>
        <taxon>Bacteria</taxon>
        <taxon>Candidatus Fraseribacteriota</taxon>
    </lineage>
</organism>
<reference evidence="1 2" key="1">
    <citation type="journal article" date="2016" name="Nat. Commun.">
        <title>Thousands of microbial genomes shed light on interconnected biogeochemical processes in an aquifer system.</title>
        <authorList>
            <person name="Anantharaman K."/>
            <person name="Brown C.T."/>
            <person name="Hug L.A."/>
            <person name="Sharon I."/>
            <person name="Castelle C.J."/>
            <person name="Probst A.J."/>
            <person name="Thomas B.C."/>
            <person name="Singh A."/>
            <person name="Wilkins M.J."/>
            <person name="Karaoz U."/>
            <person name="Brodie E.L."/>
            <person name="Williams K.H."/>
            <person name="Hubbard S.S."/>
            <person name="Banfield J.F."/>
        </authorList>
    </citation>
    <scope>NUCLEOTIDE SEQUENCE [LARGE SCALE GENOMIC DNA]</scope>
    <source>
        <strain evidence="2">RBG_16_55_9</strain>
    </source>
</reference>
<dbReference type="InterPro" id="IPR050563">
    <property type="entry name" value="4-hydroxybenzoyl-CoA_TE"/>
</dbReference>
<dbReference type="PANTHER" id="PTHR31793">
    <property type="entry name" value="4-HYDROXYBENZOYL-COA THIOESTERASE FAMILY MEMBER"/>
    <property type="match status" value="1"/>
</dbReference>
<dbReference type="STRING" id="1817864.A2Z21_08820"/>